<protein>
    <submittedName>
        <fullName evidence="2">Uncharacterized protein</fullName>
    </submittedName>
</protein>
<accession>A0A1I4BI61</accession>
<feature type="compositionally biased region" description="Low complexity" evidence="1">
    <location>
        <begin position="42"/>
        <end position="51"/>
    </location>
</feature>
<evidence type="ECO:0000313" key="2">
    <source>
        <dbReference type="EMBL" id="SFK68000.1"/>
    </source>
</evidence>
<feature type="compositionally biased region" description="Pro residues" evidence="1">
    <location>
        <begin position="28"/>
        <end position="41"/>
    </location>
</feature>
<feature type="region of interest" description="Disordered" evidence="1">
    <location>
        <begin position="1"/>
        <end position="63"/>
    </location>
</feature>
<name>A0A1I4BI61_9ACTN</name>
<keyword evidence="3" id="KW-1185">Reference proteome</keyword>
<sequence length="699" mass="74624">MTHPLPTPSPTSQPPPAVRPAAQRPGDPQAPPPAEPSPSSLPTPTSSTPAQGVDGEYSGIDPALMDDFERGLGRAQDALGRNEPQIRRALQQLDLDTSGLSVLREMQSWIGTSRPDLRRRSDTIRAERTEWGATSTVPGGLAAFDEALYGKAAHDPDVYAAVARLAETAESGKVDGKTLAELEKRTGNATFATALMNAMGAAAFRALMTSTVGRKGDKKAERLQAALGKTLGTASSRLSAAWRDELTSGLTPGWQEREYRAIAVALKNGTFNTAFLLAVAKKIDAWDRTPYPPGTNSLVMVPLMEALARDPAAAQDFFAGDPTALKHFLTEWSMSDGGEALGKALEAAMLTFRDHDGSPEKPSRGYLSAKLASELVHLEAKRIEAGDSIEPFLKPVTVGRILAGYISDINYAAQKVTDITAPGVRGADSPSVPGRDPWGAQFSREELRGVMKKAFADSKAFAPVLVAQTAFTSWLLDHGAAEMAAGRGDGTLLTNGKQVGAGFGMITDAAGLAKIEEGKELDEAQARNMKVLMAVVNTGLAIPQTGAWPIVAGVTGAWTGQVEDMAKGDAETKARSEANAAVDQTRALVHDLTARAMLKHGVFGSAEPAAVTHPWASLEDLKKGDDPRDNPNNFLKDDGRMLMTMDEMIDKTAANSTDKYRRVEAYERWLYQGPSGKPWRDVESPLDRGFSDGFAQYGS</sequence>
<evidence type="ECO:0000256" key="1">
    <source>
        <dbReference type="SAM" id="MobiDB-lite"/>
    </source>
</evidence>
<organism evidence="2 3">
    <name type="scientific">Streptosporangium canum</name>
    <dbReference type="NCBI Taxonomy" id="324952"/>
    <lineage>
        <taxon>Bacteria</taxon>
        <taxon>Bacillati</taxon>
        <taxon>Actinomycetota</taxon>
        <taxon>Actinomycetes</taxon>
        <taxon>Streptosporangiales</taxon>
        <taxon>Streptosporangiaceae</taxon>
        <taxon>Streptosporangium</taxon>
    </lineage>
</organism>
<dbReference type="EMBL" id="FOQY01000032">
    <property type="protein sequence ID" value="SFK68000.1"/>
    <property type="molecule type" value="Genomic_DNA"/>
</dbReference>
<feature type="region of interest" description="Disordered" evidence="1">
    <location>
        <begin position="674"/>
        <end position="699"/>
    </location>
</feature>
<dbReference type="Proteomes" id="UP000199111">
    <property type="component" value="Unassembled WGS sequence"/>
</dbReference>
<evidence type="ECO:0000313" key="3">
    <source>
        <dbReference type="Proteomes" id="UP000199111"/>
    </source>
</evidence>
<dbReference type="AlphaFoldDB" id="A0A1I4BI61"/>
<feature type="compositionally biased region" description="Basic and acidic residues" evidence="1">
    <location>
        <begin position="678"/>
        <end position="690"/>
    </location>
</feature>
<feature type="compositionally biased region" description="Pro residues" evidence="1">
    <location>
        <begin position="1"/>
        <end position="18"/>
    </location>
</feature>
<reference evidence="3" key="1">
    <citation type="submission" date="2016-10" db="EMBL/GenBank/DDBJ databases">
        <authorList>
            <person name="Varghese N."/>
            <person name="Submissions S."/>
        </authorList>
    </citation>
    <scope>NUCLEOTIDE SEQUENCE [LARGE SCALE GENOMIC DNA]</scope>
    <source>
        <strain evidence="3">CGMCC 4.2126</strain>
    </source>
</reference>
<proteinExistence type="predicted"/>
<gene>
    <name evidence="2" type="ORF">SAMN05216275_1322</name>
</gene>